<keyword evidence="3" id="KW-1185">Reference proteome</keyword>
<proteinExistence type="predicted"/>
<sequence length="188" mass="19569">MAAGLAIVGLAGVARWGSTRYRVTGEHFDVRSGVLVRRLRSVPLTRIRNVDLTATPVHRVLGSGLAADRRRVSGRVAGGCAAVVGVGPPAGRGRTGRWRGGGVRAVGGVSEPFMMLADAVARGDAEAERACQERVDEVLAVPGGTVQGIKLALSLQGRGTGALRMPAPELSPEVRQRIARLVEAAPAR</sequence>
<gene>
    <name evidence="2" type="ORF">GCM10022419_040890</name>
</gene>
<organism evidence="2 3">
    <name type="scientific">Nonomuraea rosea</name>
    <dbReference type="NCBI Taxonomy" id="638574"/>
    <lineage>
        <taxon>Bacteria</taxon>
        <taxon>Bacillati</taxon>
        <taxon>Actinomycetota</taxon>
        <taxon>Actinomycetes</taxon>
        <taxon>Streptosporangiales</taxon>
        <taxon>Streptosporangiaceae</taxon>
        <taxon>Nonomuraea</taxon>
    </lineage>
</organism>
<evidence type="ECO:0000313" key="2">
    <source>
        <dbReference type="EMBL" id="GAA3556297.1"/>
    </source>
</evidence>
<dbReference type="Proteomes" id="UP001500630">
    <property type="component" value="Unassembled WGS sequence"/>
</dbReference>
<dbReference type="EMBL" id="BAABDQ010000008">
    <property type="protein sequence ID" value="GAA3556297.1"/>
    <property type="molecule type" value="Genomic_DNA"/>
</dbReference>
<name>A0ABP6WXJ0_9ACTN</name>
<dbReference type="SUPFAM" id="SSF51569">
    <property type="entry name" value="Aldolase"/>
    <property type="match status" value="1"/>
</dbReference>
<dbReference type="Gene3D" id="3.20.20.70">
    <property type="entry name" value="Aldolase class I"/>
    <property type="match status" value="1"/>
</dbReference>
<dbReference type="PANTHER" id="PTHR34473:SF2">
    <property type="entry name" value="UPF0699 TRANSMEMBRANE PROTEIN YDBT"/>
    <property type="match status" value="1"/>
</dbReference>
<reference evidence="3" key="1">
    <citation type="journal article" date="2019" name="Int. J. Syst. Evol. Microbiol.">
        <title>The Global Catalogue of Microorganisms (GCM) 10K type strain sequencing project: providing services to taxonomists for standard genome sequencing and annotation.</title>
        <authorList>
            <consortium name="The Broad Institute Genomics Platform"/>
            <consortium name="The Broad Institute Genome Sequencing Center for Infectious Disease"/>
            <person name="Wu L."/>
            <person name="Ma J."/>
        </authorList>
    </citation>
    <scope>NUCLEOTIDE SEQUENCE [LARGE SCALE GENOMIC DNA]</scope>
    <source>
        <strain evidence="3">JCM 17326</strain>
    </source>
</reference>
<dbReference type="InterPro" id="IPR013785">
    <property type="entry name" value="Aldolase_TIM"/>
</dbReference>
<dbReference type="Pfam" id="PF03703">
    <property type="entry name" value="bPH_2"/>
    <property type="match status" value="1"/>
</dbReference>
<evidence type="ECO:0000313" key="3">
    <source>
        <dbReference type="Proteomes" id="UP001500630"/>
    </source>
</evidence>
<evidence type="ECO:0000259" key="1">
    <source>
        <dbReference type="Pfam" id="PF03703"/>
    </source>
</evidence>
<feature type="domain" description="YdbS-like PH" evidence="1">
    <location>
        <begin position="17"/>
        <end position="64"/>
    </location>
</feature>
<protein>
    <recommendedName>
        <fullName evidence="1">YdbS-like PH domain-containing protein</fullName>
    </recommendedName>
</protein>
<comment type="caution">
    <text evidence="2">The sequence shown here is derived from an EMBL/GenBank/DDBJ whole genome shotgun (WGS) entry which is preliminary data.</text>
</comment>
<accession>A0ABP6WXJ0</accession>
<dbReference type="PANTHER" id="PTHR34473">
    <property type="entry name" value="UPF0699 TRANSMEMBRANE PROTEIN YDBS"/>
    <property type="match status" value="1"/>
</dbReference>
<dbReference type="InterPro" id="IPR005182">
    <property type="entry name" value="YdbS-like_PH"/>
</dbReference>